<dbReference type="AlphaFoldDB" id="A0ABD0AI58"/>
<gene>
    <name evidence="2" type="ORF">ME791_19580</name>
</gene>
<evidence type="ECO:0000313" key="2">
    <source>
        <dbReference type="EMBL" id="GHN34806.1"/>
    </source>
</evidence>
<dbReference type="CDD" id="cd00093">
    <property type="entry name" value="HTH_XRE"/>
    <property type="match status" value="1"/>
</dbReference>
<dbReference type="Pfam" id="PF01381">
    <property type="entry name" value="HTH_3"/>
    <property type="match status" value="1"/>
</dbReference>
<protein>
    <recommendedName>
        <fullName evidence="1">HTH cro/C1-type domain-containing protein</fullName>
    </recommendedName>
</protein>
<dbReference type="PROSITE" id="PS50943">
    <property type="entry name" value="HTH_CROC1"/>
    <property type="match status" value="1"/>
</dbReference>
<dbReference type="InterPro" id="IPR010982">
    <property type="entry name" value="Lambda_DNA-bd_dom_sf"/>
</dbReference>
<proteinExistence type="predicted"/>
<evidence type="ECO:0000313" key="3">
    <source>
        <dbReference type="Proteomes" id="UP001054884"/>
    </source>
</evidence>
<sequence>MVNQFNSKTLFNNISYLASQQGKKIGELEAAAGVSTGYISRTKEGNFKPGIEVVINIANELNVSVDTLLNSNLSELTPTEQYLRNLLERLISDTTKDKLDWNVETADSLNYIQPDENGNTGHPLFSVKTFMVPTEVEYPEEVTRPVFESRTFGNQTCIADDCFNLQLNYNTTLYLMSICKSVHQVGDPNAYAKELWISNNTEQQELYSNKGAETISHLIDELYTVVVESSKHPKIKHDLKSALDSYLENGIDEDLRGLPF</sequence>
<organism evidence="2 3">
    <name type="scientific">Lactobacillus delbrueckii</name>
    <dbReference type="NCBI Taxonomy" id="1584"/>
    <lineage>
        <taxon>Bacteria</taxon>
        <taxon>Bacillati</taxon>
        <taxon>Bacillota</taxon>
        <taxon>Bacilli</taxon>
        <taxon>Lactobacillales</taxon>
        <taxon>Lactobacillaceae</taxon>
        <taxon>Lactobacillus</taxon>
    </lineage>
</organism>
<evidence type="ECO:0000259" key="1">
    <source>
        <dbReference type="PROSITE" id="PS50943"/>
    </source>
</evidence>
<accession>A0ABD0AI58</accession>
<comment type="caution">
    <text evidence="2">The sequence shown here is derived from an EMBL/GenBank/DDBJ whole genome shotgun (WGS) entry which is preliminary data.</text>
</comment>
<dbReference type="EMBL" id="BNHY01000091">
    <property type="protein sequence ID" value="GHN34806.1"/>
    <property type="molecule type" value="Genomic_DNA"/>
</dbReference>
<dbReference type="SMART" id="SM00530">
    <property type="entry name" value="HTH_XRE"/>
    <property type="match status" value="1"/>
</dbReference>
<name>A0ABD0AI58_9LACO</name>
<dbReference type="Proteomes" id="UP001054884">
    <property type="component" value="Unassembled WGS sequence"/>
</dbReference>
<reference evidence="2 3" key="1">
    <citation type="journal article" date="2022" name="J. Dairy Sci.">
        <title>Genetic diversity of Lactobacillus delbrueckii isolated from raw milk in Hokkaido, Japan.</title>
        <authorList>
            <person name="Tsuchihashi H."/>
            <person name="Ichikawa A."/>
            <person name="Takeda M."/>
            <person name="Koizumi A."/>
            <person name="Mizoguchi C."/>
            <person name="Ishida T."/>
            <person name="Kimura K."/>
        </authorList>
    </citation>
    <scope>NUCLEOTIDE SEQUENCE [LARGE SCALE GENOMIC DNA]</scope>
    <source>
        <strain evidence="2 3">ME-791</strain>
    </source>
</reference>
<dbReference type="Gene3D" id="1.10.260.40">
    <property type="entry name" value="lambda repressor-like DNA-binding domains"/>
    <property type="match status" value="1"/>
</dbReference>
<feature type="domain" description="HTH cro/C1-type" evidence="1">
    <location>
        <begin position="14"/>
        <end position="68"/>
    </location>
</feature>
<dbReference type="SUPFAM" id="SSF47413">
    <property type="entry name" value="lambda repressor-like DNA-binding domains"/>
    <property type="match status" value="1"/>
</dbReference>
<dbReference type="InterPro" id="IPR001387">
    <property type="entry name" value="Cro/C1-type_HTH"/>
</dbReference>
<dbReference type="RefSeq" id="WP_231521337.1">
    <property type="nucleotide sequence ID" value="NZ_BNHQ01000019.1"/>
</dbReference>